<proteinExistence type="predicted"/>
<protein>
    <submittedName>
        <fullName evidence="1">Uncharacterized protein</fullName>
    </submittedName>
</protein>
<organism evidence="1">
    <name type="scientific">Rhizopus microsporus var. microsporus</name>
    <dbReference type="NCBI Taxonomy" id="86635"/>
    <lineage>
        <taxon>Eukaryota</taxon>
        <taxon>Fungi</taxon>
        <taxon>Fungi incertae sedis</taxon>
        <taxon>Mucoromycota</taxon>
        <taxon>Mucoromycotina</taxon>
        <taxon>Mucoromycetes</taxon>
        <taxon>Mucorales</taxon>
        <taxon>Mucorineae</taxon>
        <taxon>Rhizopodaceae</taxon>
        <taxon>Rhizopus</taxon>
    </lineage>
</organism>
<accession>A0A1X0QXS3</accession>
<dbReference type="AlphaFoldDB" id="A0A1X0QXS3"/>
<dbReference type="Proteomes" id="UP000242414">
    <property type="component" value="Unassembled WGS sequence"/>
</dbReference>
<dbReference type="VEuPathDB" id="FungiDB:BCV72DRAFT_312682"/>
<evidence type="ECO:0000313" key="1">
    <source>
        <dbReference type="EMBL" id="ORE04552.1"/>
    </source>
</evidence>
<reference evidence="1" key="1">
    <citation type="journal article" date="2016" name="Proc. Natl. Acad. Sci. U.S.A.">
        <title>Lipid metabolic changes in an early divergent fungus govern the establishment of a mutualistic symbiosis with endobacteria.</title>
        <authorList>
            <person name="Lastovetsky O.A."/>
            <person name="Gaspar M.L."/>
            <person name="Mondo S.J."/>
            <person name="LaButti K.M."/>
            <person name="Sandor L."/>
            <person name="Grigoriev I.V."/>
            <person name="Henry S.A."/>
            <person name="Pawlowska T.E."/>
        </authorList>
    </citation>
    <scope>NUCLEOTIDE SEQUENCE [LARGE SCALE GENOMIC DNA]</scope>
    <source>
        <strain evidence="1">ATCC 52814</strain>
    </source>
</reference>
<feature type="non-terminal residue" evidence="1">
    <location>
        <position position="1"/>
    </location>
</feature>
<dbReference type="EMBL" id="KV921968">
    <property type="protein sequence ID" value="ORE04552.1"/>
    <property type="molecule type" value="Genomic_DNA"/>
</dbReference>
<gene>
    <name evidence="1" type="ORF">BCV72DRAFT_312682</name>
</gene>
<sequence>SKVKKCSILACRCRGEAIQCSPGISWNAHFKGKCMIVAGEQDTSRKSIELNKSNIESRPCKLPKVWTKG</sequence>
<name>A0A1X0QXS3_RHIZD</name>